<gene>
    <name evidence="1" type="ORF">E3U43_013942</name>
</gene>
<dbReference type="Proteomes" id="UP000793456">
    <property type="component" value="Chromosome VIII"/>
</dbReference>
<comment type="caution">
    <text evidence="1">The sequence shown here is derived from an EMBL/GenBank/DDBJ whole genome shotgun (WGS) entry which is preliminary data.</text>
</comment>
<dbReference type="EMBL" id="CM011681">
    <property type="protein sequence ID" value="TMS16649.1"/>
    <property type="molecule type" value="Genomic_DNA"/>
</dbReference>
<accession>A0ACD3RB04</accession>
<protein>
    <submittedName>
        <fullName evidence="1">Uncharacterized protein</fullName>
    </submittedName>
</protein>
<organism evidence="1 2">
    <name type="scientific">Larimichthys crocea</name>
    <name type="common">Large yellow croaker</name>
    <name type="synonym">Pseudosciaena crocea</name>
    <dbReference type="NCBI Taxonomy" id="215358"/>
    <lineage>
        <taxon>Eukaryota</taxon>
        <taxon>Metazoa</taxon>
        <taxon>Chordata</taxon>
        <taxon>Craniata</taxon>
        <taxon>Vertebrata</taxon>
        <taxon>Euteleostomi</taxon>
        <taxon>Actinopterygii</taxon>
        <taxon>Neopterygii</taxon>
        <taxon>Teleostei</taxon>
        <taxon>Neoteleostei</taxon>
        <taxon>Acanthomorphata</taxon>
        <taxon>Eupercaria</taxon>
        <taxon>Sciaenidae</taxon>
        <taxon>Larimichthys</taxon>
    </lineage>
</organism>
<evidence type="ECO:0000313" key="2">
    <source>
        <dbReference type="Proteomes" id="UP000793456"/>
    </source>
</evidence>
<sequence length="377" mass="41503">MLRFLRILLTGLLGVLWDGVAAFGGVRLVGGDNRCSGRVEVLRHDQWGTVCDHGWDLREAYVVCLELGCGLAESALHGAVFGEGRGEIWLRHIQCSGLESSLTRCAVVLHSNTYCTHKNDAGVKCSGTLLMPTLTLLSPHTVFSPGEAVRFGCSVLLGHHLSDFHLYKHGVSTPLVTQRADQTQTNGVELTLSDIETFHQGSYSCRYRIKGGFPSQLLSSPPSNSINITVVELLTPHHWYNTSTEAPAGSVLKGHSFNITCTTPQQYPGGSFQLRLIRSNGTVRQSLPCPHPDRHFHLSQCPELQRGLLLLPVSGPDGWTHLCLQRKPAPAYSHQRSRSNTESNGDQLDCVWPDIHCSCHRYYHRGQGTVQQGEEAL</sequence>
<evidence type="ECO:0000313" key="1">
    <source>
        <dbReference type="EMBL" id="TMS16649.1"/>
    </source>
</evidence>
<keyword evidence="2" id="KW-1185">Reference proteome</keyword>
<proteinExistence type="predicted"/>
<name>A0ACD3RB04_LARCR</name>
<reference evidence="1" key="1">
    <citation type="submission" date="2018-11" db="EMBL/GenBank/DDBJ databases">
        <title>The sequence and de novo assembly of Larimichthys crocea genome using PacBio and Hi-C technologies.</title>
        <authorList>
            <person name="Xu P."/>
            <person name="Chen B."/>
            <person name="Zhou Z."/>
            <person name="Ke Q."/>
            <person name="Wu Y."/>
            <person name="Bai H."/>
            <person name="Pu F."/>
        </authorList>
    </citation>
    <scope>NUCLEOTIDE SEQUENCE</scope>
    <source>
        <tissue evidence="1">Muscle</tissue>
    </source>
</reference>